<feature type="binding site" description="axial binding residue" evidence="9">
    <location>
        <position position="165"/>
    </location>
    <ligand>
        <name>Fe-coproporphyrin III</name>
        <dbReference type="ChEBI" id="CHEBI:68438"/>
    </ligand>
    <ligandPart>
        <name>Fe</name>
        <dbReference type="ChEBI" id="CHEBI:18248"/>
    </ligandPart>
</feature>
<keyword evidence="2 9" id="KW-0349">Heme</keyword>
<dbReference type="AlphaFoldDB" id="A0A1H0HTB2"/>
<dbReference type="NCBIfam" id="NF042928">
    <property type="entry name" value="HemQ_actino"/>
    <property type="match status" value="1"/>
</dbReference>
<comment type="cofactor">
    <cofactor evidence="9">
        <name>Fe-coproporphyrin III</name>
        <dbReference type="ChEBI" id="CHEBI:68438"/>
    </cofactor>
    <text evidence="9">Fe-coproporphyrin III acts as both substrate and redox cofactor.</text>
</comment>
<dbReference type="InterPro" id="IPR011008">
    <property type="entry name" value="Dimeric_a/b-barrel"/>
</dbReference>
<evidence type="ECO:0000256" key="8">
    <source>
        <dbReference type="ARBA" id="ARBA00050019"/>
    </source>
</evidence>
<comment type="function">
    <text evidence="9">Involved in coproporphyrin-dependent heme b biosynthesis. Catalyzes the decarboxylation of Fe-coproporphyrin III (coproheme) to heme b (protoheme IX), the last step of the pathway. The reaction occurs in a stepwise manner with a three-propionate intermediate.</text>
</comment>
<evidence type="ECO:0000256" key="3">
    <source>
        <dbReference type="ARBA" id="ARBA00022723"/>
    </source>
</evidence>
<feature type="active site" evidence="9">
    <location>
        <position position="142"/>
    </location>
</feature>
<dbReference type="GO" id="GO:0046872">
    <property type="term" value="F:metal ion binding"/>
    <property type="evidence" value="ECO:0007669"/>
    <property type="project" value="UniProtKB-KW"/>
</dbReference>
<evidence type="ECO:0000313" key="10">
    <source>
        <dbReference type="EMBL" id="SDO22442.1"/>
    </source>
</evidence>
<organism evidence="10 11">
    <name type="scientific">Nakamurella panacisegetis</name>
    <dbReference type="NCBI Taxonomy" id="1090615"/>
    <lineage>
        <taxon>Bacteria</taxon>
        <taxon>Bacillati</taxon>
        <taxon>Actinomycetota</taxon>
        <taxon>Actinomycetes</taxon>
        <taxon>Nakamurellales</taxon>
        <taxon>Nakamurellaceae</taxon>
        <taxon>Nakamurella</taxon>
    </lineage>
</organism>
<evidence type="ECO:0000256" key="1">
    <source>
        <dbReference type="ARBA" id="ARBA00014413"/>
    </source>
</evidence>
<keyword evidence="3 9" id="KW-0479">Metal-binding</keyword>
<comment type="catalytic activity">
    <reaction evidence="9">
        <text>harderoheme III + H2O2 + H(+) = heme b + CO2 + 2 H2O</text>
        <dbReference type="Rhea" id="RHEA:57944"/>
        <dbReference type="ChEBI" id="CHEBI:15377"/>
        <dbReference type="ChEBI" id="CHEBI:15378"/>
        <dbReference type="ChEBI" id="CHEBI:16240"/>
        <dbReference type="ChEBI" id="CHEBI:16526"/>
        <dbReference type="ChEBI" id="CHEBI:60344"/>
        <dbReference type="ChEBI" id="CHEBI:142463"/>
    </reaction>
</comment>
<dbReference type="HAMAP" id="MF_02244">
    <property type="entry name" value="Coproheme_decarbox_2"/>
    <property type="match status" value="1"/>
</dbReference>
<evidence type="ECO:0000256" key="7">
    <source>
        <dbReference type="ARBA" id="ARBA00049896"/>
    </source>
</evidence>
<dbReference type="PANTHER" id="PTHR36843">
    <property type="entry name" value="HEME-DEPENDENT PEROXIDASE YWFI-RELATED"/>
    <property type="match status" value="1"/>
</dbReference>
<reference evidence="10 11" key="1">
    <citation type="submission" date="2016-10" db="EMBL/GenBank/DDBJ databases">
        <authorList>
            <person name="de Groot N.N."/>
        </authorList>
    </citation>
    <scope>NUCLEOTIDE SEQUENCE [LARGE SCALE GENOMIC DNA]</scope>
    <source>
        <strain evidence="11">P4-7,KCTC 19426,CECT 7604</strain>
    </source>
</reference>
<evidence type="ECO:0000256" key="6">
    <source>
        <dbReference type="ARBA" id="ARBA00030236"/>
    </source>
</evidence>
<evidence type="ECO:0000256" key="2">
    <source>
        <dbReference type="ARBA" id="ARBA00022617"/>
    </source>
</evidence>
<dbReference type="OrthoDB" id="9773646at2"/>
<keyword evidence="11" id="KW-1185">Reference proteome</keyword>
<comment type="similarity">
    <text evidence="9">Belongs to the ChdC family. Type 2 subfamily.</text>
</comment>
<dbReference type="EC" id="1.3.98.5" evidence="8 9"/>
<dbReference type="Gene3D" id="3.30.70.1030">
    <property type="entry name" value="Apc35880, domain 1"/>
    <property type="match status" value="2"/>
</dbReference>
<evidence type="ECO:0000313" key="11">
    <source>
        <dbReference type="Proteomes" id="UP000198741"/>
    </source>
</evidence>
<dbReference type="GO" id="GO:0016634">
    <property type="term" value="F:oxidoreductase activity, acting on the CH-CH group of donors, oxygen as acceptor"/>
    <property type="evidence" value="ECO:0007669"/>
    <property type="project" value="UniProtKB-UniRule"/>
</dbReference>
<evidence type="ECO:0000256" key="5">
    <source>
        <dbReference type="ARBA" id="ARBA00029882"/>
    </source>
</evidence>
<evidence type="ECO:0000256" key="9">
    <source>
        <dbReference type="HAMAP-Rule" id="MF_02244"/>
    </source>
</evidence>
<keyword evidence="9" id="KW-0560">Oxidoreductase</keyword>
<dbReference type="EMBL" id="LT629710">
    <property type="protein sequence ID" value="SDO22442.1"/>
    <property type="molecule type" value="Genomic_DNA"/>
</dbReference>
<dbReference type="Proteomes" id="UP000198741">
    <property type="component" value="Chromosome I"/>
</dbReference>
<dbReference type="PANTHER" id="PTHR36843:SF1">
    <property type="entry name" value="COPROHEME DECARBOXYLASE"/>
    <property type="match status" value="1"/>
</dbReference>
<protein>
    <recommendedName>
        <fullName evidence="1 9">Coproheme decarboxylase</fullName>
        <ecNumber evidence="8 9">1.3.98.5</ecNumber>
    </recommendedName>
    <alternativeName>
        <fullName evidence="5 9">Coproheme III oxidative decarboxylase</fullName>
    </alternativeName>
    <alternativeName>
        <fullName evidence="6 9">Hydrogen peroxide-dependent heme synthase</fullName>
    </alternativeName>
</protein>
<dbReference type="InterPro" id="IPR010644">
    <property type="entry name" value="ChdC/CLD"/>
</dbReference>
<accession>A0A1H0HTB2</accession>
<dbReference type="Pfam" id="PF06778">
    <property type="entry name" value="Chlor_dismutase"/>
    <property type="match status" value="1"/>
</dbReference>
<comment type="pathway">
    <text evidence="9">Porphyrin-containing compound metabolism; protoheme biosynthesis.</text>
</comment>
<dbReference type="GO" id="GO:0006785">
    <property type="term" value="P:heme B biosynthetic process"/>
    <property type="evidence" value="ECO:0007669"/>
    <property type="project" value="UniProtKB-UniRule"/>
</dbReference>
<keyword evidence="9" id="KW-0350">Heme biosynthesis</keyword>
<comment type="catalytic activity">
    <reaction evidence="9">
        <text>Fe-coproporphyrin III + H2O2 + H(+) = harderoheme III + CO2 + 2 H2O</text>
        <dbReference type="Rhea" id="RHEA:57940"/>
        <dbReference type="ChEBI" id="CHEBI:15377"/>
        <dbReference type="ChEBI" id="CHEBI:15378"/>
        <dbReference type="ChEBI" id="CHEBI:16240"/>
        <dbReference type="ChEBI" id="CHEBI:16526"/>
        <dbReference type="ChEBI" id="CHEBI:68438"/>
        <dbReference type="ChEBI" id="CHEBI:142463"/>
    </reaction>
</comment>
<evidence type="ECO:0000256" key="4">
    <source>
        <dbReference type="ARBA" id="ARBA00023004"/>
    </source>
</evidence>
<dbReference type="STRING" id="1090615.SAMN04515671_0206"/>
<dbReference type="SUPFAM" id="SSF54909">
    <property type="entry name" value="Dimeric alpha+beta barrel"/>
    <property type="match status" value="1"/>
</dbReference>
<sequence>MSNDDAVTAAPAIRASAREINDSIRYTAFAVYTRAGDLDAPDDKATAELSELVAALADRDVQIRGFYDVSAMRADADLMVWWHAPTAEALQQAARSLRRTAVGRSLHPSWSAMGLHRPAEFNKGHIPAFLAGAEPKNWATVYPFVRSYEWYLLPDAERRGMLVEHGMMGREYTQVLSNTVAAFALGDYEWLLALEADELHDTVDLMRHLRSSTARMHVREEIPFFSGRRIDEAGVIDVLR</sequence>
<comment type="catalytic activity">
    <reaction evidence="7">
        <text>Fe-coproporphyrin III + 2 H2O2 + 2 H(+) = heme b + 2 CO2 + 4 H2O</text>
        <dbReference type="Rhea" id="RHEA:56516"/>
        <dbReference type="ChEBI" id="CHEBI:15377"/>
        <dbReference type="ChEBI" id="CHEBI:15378"/>
        <dbReference type="ChEBI" id="CHEBI:16240"/>
        <dbReference type="ChEBI" id="CHEBI:16526"/>
        <dbReference type="ChEBI" id="CHEBI:60344"/>
        <dbReference type="ChEBI" id="CHEBI:68438"/>
        <dbReference type="EC" id="1.3.98.5"/>
    </reaction>
    <physiologicalReaction direction="left-to-right" evidence="7">
        <dbReference type="Rhea" id="RHEA:56517"/>
    </physiologicalReaction>
</comment>
<proteinExistence type="inferred from homology"/>
<keyword evidence="4 9" id="KW-0408">Iron</keyword>
<name>A0A1H0HTB2_9ACTN</name>
<dbReference type="GO" id="GO:0020037">
    <property type="term" value="F:heme binding"/>
    <property type="evidence" value="ECO:0007669"/>
    <property type="project" value="InterPro"/>
</dbReference>
<gene>
    <name evidence="9" type="primary">chdC</name>
    <name evidence="10" type="ORF">SAMN04515671_0206</name>
</gene>